<name>A0A194S9H9_RHOGW</name>
<dbReference type="EMBL" id="KQ474075">
    <property type="protein sequence ID" value="KPV77120.1"/>
    <property type="molecule type" value="Genomic_DNA"/>
</dbReference>
<dbReference type="AlphaFoldDB" id="A0A194S9H9"/>
<protein>
    <recommendedName>
        <fullName evidence="4">F-box domain-containing protein</fullName>
    </recommendedName>
</protein>
<dbReference type="OMA" id="KSCERAN"/>
<reference evidence="2 3" key="1">
    <citation type="journal article" date="2015" name="Front. Microbiol.">
        <title>Genome sequence of the plant growth promoting endophytic yeast Rhodotorula graminis WP1.</title>
        <authorList>
            <person name="Firrincieli A."/>
            <person name="Otillar R."/>
            <person name="Salamov A."/>
            <person name="Schmutz J."/>
            <person name="Khan Z."/>
            <person name="Redman R.S."/>
            <person name="Fleck N.D."/>
            <person name="Lindquist E."/>
            <person name="Grigoriev I.V."/>
            <person name="Doty S.L."/>
        </authorList>
    </citation>
    <scope>NUCLEOTIDE SEQUENCE [LARGE SCALE GENOMIC DNA]</scope>
    <source>
        <strain evidence="2 3">WP1</strain>
    </source>
</reference>
<proteinExistence type="predicted"/>
<dbReference type="Proteomes" id="UP000053890">
    <property type="component" value="Unassembled WGS sequence"/>
</dbReference>
<dbReference type="GeneID" id="28976605"/>
<feature type="compositionally biased region" description="Low complexity" evidence="1">
    <location>
        <begin position="1"/>
        <end position="11"/>
    </location>
</feature>
<accession>A0A194S9H9</accession>
<gene>
    <name evidence="2" type="ORF">RHOBADRAFT_52071</name>
</gene>
<feature type="compositionally biased region" description="Basic and acidic residues" evidence="1">
    <location>
        <begin position="45"/>
        <end position="66"/>
    </location>
</feature>
<feature type="compositionally biased region" description="Basic and acidic residues" evidence="1">
    <location>
        <begin position="12"/>
        <end position="35"/>
    </location>
</feature>
<dbReference type="OrthoDB" id="3248205at2759"/>
<dbReference type="RefSeq" id="XP_018273169.1">
    <property type="nucleotide sequence ID" value="XM_018416157.1"/>
</dbReference>
<keyword evidence="3" id="KW-1185">Reference proteome</keyword>
<sequence length="390" mass="43497">MASHQLRATTDATRDTADALARPERERDDHEREDAGSSNSLFQASKRDKGDGDKDNTHAQDDDQHDAQLAAKKRRISTTATKAKGTARVKGKKGKLSTFLAMPLDLLVEVAQHTDPPTLLAMSRTNKLMHNLFARRSAAPIWAAVRRNVDFPELEATDLSEMQLASLVFDRNCHLCGRGRAVIVDYALRIRWCKSCERANLVRETDLQRLKLHRLAPACSFLTFHSGKNRIVGSAYYCVAQLRAVSDHLFKLEAEDDKLHAELALGMPRAAPRPMREIMWADPTALSLVEKHVVECRHLPDQVQEDAAALVKWDGATPLAREAALVAADQLRYRKDFVRRVLVPRYVDDADMIIRRGSPILELIREPTLPVLLSDEGKSAPATAADVQAP</sequence>
<evidence type="ECO:0008006" key="4">
    <source>
        <dbReference type="Google" id="ProtNLM"/>
    </source>
</evidence>
<feature type="region of interest" description="Disordered" evidence="1">
    <location>
        <begin position="1"/>
        <end position="89"/>
    </location>
</feature>
<evidence type="ECO:0000313" key="3">
    <source>
        <dbReference type="Proteomes" id="UP000053890"/>
    </source>
</evidence>
<evidence type="ECO:0000256" key="1">
    <source>
        <dbReference type="SAM" id="MobiDB-lite"/>
    </source>
</evidence>
<organism evidence="2 3">
    <name type="scientific">Rhodotorula graminis (strain WP1)</name>
    <dbReference type="NCBI Taxonomy" id="578459"/>
    <lineage>
        <taxon>Eukaryota</taxon>
        <taxon>Fungi</taxon>
        <taxon>Dikarya</taxon>
        <taxon>Basidiomycota</taxon>
        <taxon>Pucciniomycotina</taxon>
        <taxon>Microbotryomycetes</taxon>
        <taxon>Sporidiobolales</taxon>
        <taxon>Sporidiobolaceae</taxon>
        <taxon>Rhodotorula</taxon>
    </lineage>
</organism>
<evidence type="ECO:0000313" key="2">
    <source>
        <dbReference type="EMBL" id="KPV77120.1"/>
    </source>
</evidence>